<keyword evidence="3" id="KW-0804">Transcription</keyword>
<dbReference type="Gene3D" id="2.60.120.10">
    <property type="entry name" value="Jelly Rolls"/>
    <property type="match status" value="1"/>
</dbReference>
<evidence type="ECO:0000313" key="5">
    <source>
        <dbReference type="EMBL" id="MFC0396029.1"/>
    </source>
</evidence>
<feature type="domain" description="HTH araC/xylS-type" evidence="4">
    <location>
        <begin position="190"/>
        <end position="288"/>
    </location>
</feature>
<dbReference type="SUPFAM" id="SSF51215">
    <property type="entry name" value="Regulatory protein AraC"/>
    <property type="match status" value="1"/>
</dbReference>
<evidence type="ECO:0000259" key="4">
    <source>
        <dbReference type="PROSITE" id="PS01124"/>
    </source>
</evidence>
<keyword evidence="6" id="KW-1185">Reference proteome</keyword>
<dbReference type="InterPro" id="IPR014710">
    <property type="entry name" value="RmlC-like_jellyroll"/>
</dbReference>
<gene>
    <name evidence="5" type="ORF">ACFFJ8_32235</name>
</gene>
<dbReference type="SMART" id="SM00342">
    <property type="entry name" value="HTH_ARAC"/>
    <property type="match status" value="1"/>
</dbReference>
<dbReference type="InterPro" id="IPR018062">
    <property type="entry name" value="HTH_AraC-typ_CS"/>
</dbReference>
<evidence type="ECO:0000256" key="1">
    <source>
        <dbReference type="ARBA" id="ARBA00023015"/>
    </source>
</evidence>
<keyword evidence="1" id="KW-0805">Transcription regulation</keyword>
<dbReference type="PANTHER" id="PTHR43280">
    <property type="entry name" value="ARAC-FAMILY TRANSCRIPTIONAL REGULATOR"/>
    <property type="match status" value="1"/>
</dbReference>
<dbReference type="PROSITE" id="PS01124">
    <property type="entry name" value="HTH_ARAC_FAMILY_2"/>
    <property type="match status" value="1"/>
</dbReference>
<evidence type="ECO:0000256" key="3">
    <source>
        <dbReference type="ARBA" id="ARBA00023163"/>
    </source>
</evidence>
<dbReference type="InterPro" id="IPR020449">
    <property type="entry name" value="Tscrpt_reg_AraC-type_HTH"/>
</dbReference>
<dbReference type="PROSITE" id="PS00041">
    <property type="entry name" value="HTH_ARAC_FAMILY_1"/>
    <property type="match status" value="1"/>
</dbReference>
<name>A0ABV6JKK2_9BACL</name>
<evidence type="ECO:0000313" key="6">
    <source>
        <dbReference type="Proteomes" id="UP001589818"/>
    </source>
</evidence>
<dbReference type="RefSeq" id="WP_204817300.1">
    <property type="nucleotide sequence ID" value="NZ_JANHOF010000002.1"/>
</dbReference>
<dbReference type="InterPro" id="IPR018060">
    <property type="entry name" value="HTH_AraC"/>
</dbReference>
<sequence length="288" mass="33644">MSIRIVMHEQNLKIDHITTDFQTNRKGTLTPRHQHPVFHLMYITEGLGSFLINDRLSEASAGLLYIINPNEWHQFHGNERVPLNNLECTFLVRNELDVPVAANFFDWVEEKRGQPLPDSYRTGPIFIPAHLRPFLLEGFQRLLDPGNRYITAEHLSLMVADLLMRTEETIWQIGRTDEAADLLKGAKEVALLKQYMRTHMGDALKLEHLSHLVHWSPNYLCRVFKEHTGKAPMAYLQWLRMTEAEKLLHYTDLPIFTISDMLGYEDASYFARVFRRHHGRAPTEYRII</sequence>
<dbReference type="SUPFAM" id="SSF46689">
    <property type="entry name" value="Homeodomain-like"/>
    <property type="match status" value="2"/>
</dbReference>
<dbReference type="PRINTS" id="PR00032">
    <property type="entry name" value="HTHARAC"/>
</dbReference>
<dbReference type="EMBL" id="JBHLVF010000047">
    <property type="protein sequence ID" value="MFC0396029.1"/>
    <property type="molecule type" value="Genomic_DNA"/>
</dbReference>
<evidence type="ECO:0000256" key="2">
    <source>
        <dbReference type="ARBA" id="ARBA00023125"/>
    </source>
</evidence>
<comment type="caution">
    <text evidence="5">The sequence shown here is derived from an EMBL/GenBank/DDBJ whole genome shotgun (WGS) entry which is preliminary data.</text>
</comment>
<keyword evidence="2" id="KW-0238">DNA-binding</keyword>
<dbReference type="InterPro" id="IPR037923">
    <property type="entry name" value="HTH-like"/>
</dbReference>
<dbReference type="Pfam" id="PF02311">
    <property type="entry name" value="AraC_binding"/>
    <property type="match status" value="1"/>
</dbReference>
<dbReference type="InterPro" id="IPR003313">
    <property type="entry name" value="AraC-bd"/>
</dbReference>
<dbReference type="Proteomes" id="UP001589818">
    <property type="component" value="Unassembled WGS sequence"/>
</dbReference>
<dbReference type="Pfam" id="PF12833">
    <property type="entry name" value="HTH_18"/>
    <property type="match status" value="1"/>
</dbReference>
<dbReference type="PANTHER" id="PTHR43280:SF30">
    <property type="entry name" value="MMSAB OPERON REGULATORY PROTEIN"/>
    <property type="match status" value="1"/>
</dbReference>
<accession>A0ABV6JKK2</accession>
<reference evidence="5 6" key="1">
    <citation type="submission" date="2024-09" db="EMBL/GenBank/DDBJ databases">
        <authorList>
            <person name="Sun Q."/>
            <person name="Mori K."/>
        </authorList>
    </citation>
    <scope>NUCLEOTIDE SEQUENCE [LARGE SCALE GENOMIC DNA]</scope>
    <source>
        <strain evidence="5 6">CCM 4839</strain>
    </source>
</reference>
<organism evidence="5 6">
    <name type="scientific">Paenibacillus mendelii</name>
    <dbReference type="NCBI Taxonomy" id="206163"/>
    <lineage>
        <taxon>Bacteria</taxon>
        <taxon>Bacillati</taxon>
        <taxon>Bacillota</taxon>
        <taxon>Bacilli</taxon>
        <taxon>Bacillales</taxon>
        <taxon>Paenibacillaceae</taxon>
        <taxon>Paenibacillus</taxon>
    </lineage>
</organism>
<proteinExistence type="predicted"/>
<dbReference type="InterPro" id="IPR009057">
    <property type="entry name" value="Homeodomain-like_sf"/>
</dbReference>
<protein>
    <submittedName>
        <fullName evidence="5">AraC family transcriptional regulator</fullName>
    </submittedName>
</protein>
<dbReference type="Gene3D" id="1.10.10.60">
    <property type="entry name" value="Homeodomain-like"/>
    <property type="match status" value="2"/>
</dbReference>